<feature type="transmembrane region" description="Helical" evidence="1">
    <location>
        <begin position="73"/>
        <end position="90"/>
    </location>
</feature>
<reference evidence="2 3" key="1">
    <citation type="submission" date="2024-09" db="EMBL/GenBank/DDBJ databases">
        <authorList>
            <person name="Sun Q."/>
            <person name="Mori K."/>
        </authorList>
    </citation>
    <scope>NUCLEOTIDE SEQUENCE [LARGE SCALE GENOMIC DNA]</scope>
    <source>
        <strain evidence="2 3">JCM 13503</strain>
    </source>
</reference>
<sequence>MTWITTVPLIAGVAALLFGLIYSSSSGTSAKGKWTIPVLLSALFFGFSVYAGVNEGATGFWPEHIRNLWGNQIWFDLLLAVCAGLYVLVPKAKSLGIFPLPWVILTVATGSFGLLAFLGFVLWKQEQVGQLAADAYPENNSTSKTHTANF</sequence>
<evidence type="ECO:0000313" key="3">
    <source>
        <dbReference type="Proteomes" id="UP001589733"/>
    </source>
</evidence>
<feature type="transmembrane region" description="Helical" evidence="1">
    <location>
        <begin position="102"/>
        <end position="123"/>
    </location>
</feature>
<dbReference type="Proteomes" id="UP001589733">
    <property type="component" value="Unassembled WGS sequence"/>
</dbReference>
<keyword evidence="1" id="KW-0812">Transmembrane</keyword>
<evidence type="ECO:0000313" key="2">
    <source>
        <dbReference type="EMBL" id="MFB9991358.1"/>
    </source>
</evidence>
<organism evidence="2 3">
    <name type="scientific">Deinococcus oregonensis</name>
    <dbReference type="NCBI Taxonomy" id="1805970"/>
    <lineage>
        <taxon>Bacteria</taxon>
        <taxon>Thermotogati</taxon>
        <taxon>Deinococcota</taxon>
        <taxon>Deinococci</taxon>
        <taxon>Deinococcales</taxon>
        <taxon>Deinococcaceae</taxon>
        <taxon>Deinococcus</taxon>
    </lineage>
</organism>
<accession>A0ABV6AYW2</accession>
<feature type="transmembrane region" description="Helical" evidence="1">
    <location>
        <begin position="6"/>
        <end position="22"/>
    </location>
</feature>
<feature type="transmembrane region" description="Helical" evidence="1">
    <location>
        <begin position="34"/>
        <end position="53"/>
    </location>
</feature>
<keyword evidence="1" id="KW-1133">Transmembrane helix</keyword>
<evidence type="ECO:0008006" key="4">
    <source>
        <dbReference type="Google" id="ProtNLM"/>
    </source>
</evidence>
<dbReference type="RefSeq" id="WP_380006193.1">
    <property type="nucleotide sequence ID" value="NZ_JBHLYR010000013.1"/>
</dbReference>
<keyword evidence="1" id="KW-0472">Membrane</keyword>
<name>A0ABV6AYW2_9DEIO</name>
<dbReference type="EMBL" id="JBHLYR010000013">
    <property type="protein sequence ID" value="MFB9991358.1"/>
    <property type="molecule type" value="Genomic_DNA"/>
</dbReference>
<gene>
    <name evidence="2" type="ORF">ACFFLM_05115</name>
</gene>
<comment type="caution">
    <text evidence="2">The sequence shown here is derived from an EMBL/GenBank/DDBJ whole genome shotgun (WGS) entry which is preliminary data.</text>
</comment>
<keyword evidence="3" id="KW-1185">Reference proteome</keyword>
<proteinExistence type="predicted"/>
<evidence type="ECO:0000256" key="1">
    <source>
        <dbReference type="SAM" id="Phobius"/>
    </source>
</evidence>
<protein>
    <recommendedName>
        <fullName evidence="4">DUF2834 domain-containing protein</fullName>
    </recommendedName>
</protein>